<accession>A0ABV2J4K7</accession>
<keyword evidence="1 3" id="KW-0596">Phosphopantetheine</keyword>
<sequence length="95" mass="10289">MSQSTFTRIADYIAKQTGKDPSQITAETSLEEAGIDSFDFIELVFQIEEEFGIHVDHNQNDVASRLKSVGDIAALIDELVAAKSGKTTDSPNEAA</sequence>
<comment type="similarity">
    <text evidence="3">Belongs to the acyl carrier protein (ACP) family.</text>
</comment>
<comment type="pathway">
    <text evidence="3">Lipid metabolism; fatty acid biosynthesis.</text>
</comment>
<evidence type="ECO:0000313" key="5">
    <source>
        <dbReference type="EMBL" id="MET3615676.1"/>
    </source>
</evidence>
<dbReference type="PROSITE" id="PS50075">
    <property type="entry name" value="CARRIER"/>
    <property type="match status" value="1"/>
</dbReference>
<dbReference type="Pfam" id="PF00550">
    <property type="entry name" value="PP-binding"/>
    <property type="match status" value="1"/>
</dbReference>
<feature type="domain" description="Carrier" evidence="4">
    <location>
        <begin position="3"/>
        <end position="80"/>
    </location>
</feature>
<dbReference type="InterPro" id="IPR036736">
    <property type="entry name" value="ACP-like_sf"/>
</dbReference>
<evidence type="ECO:0000256" key="3">
    <source>
        <dbReference type="HAMAP-Rule" id="MF_01217"/>
    </source>
</evidence>
<protein>
    <recommendedName>
        <fullName evidence="3">Acyl carrier protein</fullName>
        <shortName evidence="3">ACP</shortName>
    </recommendedName>
</protein>
<comment type="function">
    <text evidence="3">Carrier of the growing fatty acid chain in fatty acid biosynthesis.</text>
</comment>
<dbReference type="RefSeq" id="WP_354558137.1">
    <property type="nucleotide sequence ID" value="NZ_JBEPMB010000008.1"/>
</dbReference>
<keyword evidence="3" id="KW-0443">Lipid metabolism</keyword>
<dbReference type="EMBL" id="JBEPMB010000008">
    <property type="protein sequence ID" value="MET3615676.1"/>
    <property type="molecule type" value="Genomic_DNA"/>
</dbReference>
<dbReference type="Proteomes" id="UP001549047">
    <property type="component" value="Unassembled WGS sequence"/>
</dbReference>
<gene>
    <name evidence="3" type="primary">acpP</name>
    <name evidence="5" type="ORF">ABID16_004023</name>
</gene>
<keyword evidence="2 3" id="KW-0597">Phosphoprotein</keyword>
<evidence type="ECO:0000256" key="1">
    <source>
        <dbReference type="ARBA" id="ARBA00022450"/>
    </source>
</evidence>
<comment type="subcellular location">
    <subcellularLocation>
        <location evidence="3">Cytoplasm</location>
    </subcellularLocation>
</comment>
<proteinExistence type="inferred from homology"/>
<dbReference type="PANTHER" id="PTHR20863:SF76">
    <property type="entry name" value="CARRIER DOMAIN-CONTAINING PROTEIN"/>
    <property type="match status" value="1"/>
</dbReference>
<comment type="caution">
    <text evidence="5">The sequence shown here is derived from an EMBL/GenBank/DDBJ whole genome shotgun (WGS) entry which is preliminary data.</text>
</comment>
<reference evidence="5 6" key="1">
    <citation type="submission" date="2024-06" db="EMBL/GenBank/DDBJ databases">
        <title>Genomic Encyclopedia of Type Strains, Phase IV (KMG-IV): sequencing the most valuable type-strain genomes for metagenomic binning, comparative biology and taxonomic classification.</title>
        <authorList>
            <person name="Goeker M."/>
        </authorList>
    </citation>
    <scope>NUCLEOTIDE SEQUENCE [LARGE SCALE GENOMIC DNA]</scope>
    <source>
        <strain evidence="5 6">DSM 29780</strain>
    </source>
</reference>
<keyword evidence="3" id="KW-0444">Lipid biosynthesis</keyword>
<dbReference type="PANTHER" id="PTHR20863">
    <property type="entry name" value="ACYL CARRIER PROTEIN"/>
    <property type="match status" value="1"/>
</dbReference>
<dbReference type="Gene3D" id="1.10.1200.10">
    <property type="entry name" value="ACP-like"/>
    <property type="match status" value="1"/>
</dbReference>
<keyword evidence="3" id="KW-0275">Fatty acid biosynthesis</keyword>
<keyword evidence="3" id="KW-0963">Cytoplasm</keyword>
<keyword evidence="6" id="KW-1185">Reference proteome</keyword>
<evidence type="ECO:0000259" key="4">
    <source>
        <dbReference type="PROSITE" id="PS50075"/>
    </source>
</evidence>
<keyword evidence="3" id="KW-0276">Fatty acid metabolism</keyword>
<evidence type="ECO:0000313" key="6">
    <source>
        <dbReference type="Proteomes" id="UP001549047"/>
    </source>
</evidence>
<organism evidence="5 6">
    <name type="scientific">Rhizobium aquaticum</name>
    <dbReference type="NCBI Taxonomy" id="1549636"/>
    <lineage>
        <taxon>Bacteria</taxon>
        <taxon>Pseudomonadati</taxon>
        <taxon>Pseudomonadota</taxon>
        <taxon>Alphaproteobacteria</taxon>
        <taxon>Hyphomicrobiales</taxon>
        <taxon>Rhizobiaceae</taxon>
        <taxon>Rhizobium/Agrobacterium group</taxon>
        <taxon>Rhizobium</taxon>
    </lineage>
</organism>
<evidence type="ECO:0000256" key="2">
    <source>
        <dbReference type="ARBA" id="ARBA00022553"/>
    </source>
</evidence>
<comment type="PTM">
    <text evidence="3">4'-phosphopantetheine is transferred from CoA to a specific serine of apo-ACP by AcpS. This modification is essential for activity because fatty acids are bound in thioester linkage to the sulfhydryl of the prosthetic group.</text>
</comment>
<dbReference type="InterPro" id="IPR003231">
    <property type="entry name" value="ACP"/>
</dbReference>
<feature type="modified residue" description="O-(pantetheine 4'-phosphoryl)serine" evidence="3">
    <location>
        <position position="37"/>
    </location>
</feature>
<name>A0ABV2J4K7_9HYPH</name>
<dbReference type="HAMAP" id="MF_01217">
    <property type="entry name" value="Acyl_carrier"/>
    <property type="match status" value="1"/>
</dbReference>
<dbReference type="InterPro" id="IPR009081">
    <property type="entry name" value="PP-bd_ACP"/>
</dbReference>
<dbReference type="SUPFAM" id="SSF47336">
    <property type="entry name" value="ACP-like"/>
    <property type="match status" value="1"/>
</dbReference>